<dbReference type="AlphaFoldDB" id="A0A8S4QN21"/>
<gene>
    <name evidence="1" type="primary">jg145</name>
    <name evidence="1" type="ORF">PAEG_LOCUS4719</name>
</gene>
<sequence length="94" mass="10196">MWVLTPQCTLRSMGSRCSECSNSIAILRTLTVLTLRKNKGSAKGFTGATECGPELLFEKCDILVAAAMEKMLTQENAGKLNCKVNLNQVSKSVI</sequence>
<protein>
    <submittedName>
        <fullName evidence="1">Jg145 protein</fullName>
    </submittedName>
</protein>
<accession>A0A8S4QN21</accession>
<keyword evidence="2" id="KW-1185">Reference proteome</keyword>
<dbReference type="SUPFAM" id="SSF51735">
    <property type="entry name" value="NAD(P)-binding Rossmann-fold domains"/>
    <property type="match status" value="1"/>
</dbReference>
<reference evidence="1" key="1">
    <citation type="submission" date="2022-03" db="EMBL/GenBank/DDBJ databases">
        <authorList>
            <person name="Lindestad O."/>
        </authorList>
    </citation>
    <scope>NUCLEOTIDE SEQUENCE</scope>
</reference>
<dbReference type="OrthoDB" id="5854192at2759"/>
<name>A0A8S4QN21_9NEOP</name>
<comment type="caution">
    <text evidence="1">The sequence shown here is derived from an EMBL/GenBank/DDBJ whole genome shotgun (WGS) entry which is preliminary data.</text>
</comment>
<dbReference type="Proteomes" id="UP000838756">
    <property type="component" value="Unassembled WGS sequence"/>
</dbReference>
<dbReference type="InterPro" id="IPR036291">
    <property type="entry name" value="NAD(P)-bd_dom_sf"/>
</dbReference>
<dbReference type="Gene3D" id="3.40.50.720">
    <property type="entry name" value="NAD(P)-binding Rossmann-like Domain"/>
    <property type="match status" value="1"/>
</dbReference>
<organism evidence="1 2">
    <name type="scientific">Pararge aegeria aegeria</name>
    <dbReference type="NCBI Taxonomy" id="348720"/>
    <lineage>
        <taxon>Eukaryota</taxon>
        <taxon>Metazoa</taxon>
        <taxon>Ecdysozoa</taxon>
        <taxon>Arthropoda</taxon>
        <taxon>Hexapoda</taxon>
        <taxon>Insecta</taxon>
        <taxon>Pterygota</taxon>
        <taxon>Neoptera</taxon>
        <taxon>Endopterygota</taxon>
        <taxon>Lepidoptera</taxon>
        <taxon>Glossata</taxon>
        <taxon>Ditrysia</taxon>
        <taxon>Papilionoidea</taxon>
        <taxon>Nymphalidae</taxon>
        <taxon>Satyrinae</taxon>
        <taxon>Satyrini</taxon>
        <taxon>Parargina</taxon>
        <taxon>Pararge</taxon>
    </lineage>
</organism>
<proteinExistence type="predicted"/>
<evidence type="ECO:0000313" key="2">
    <source>
        <dbReference type="Proteomes" id="UP000838756"/>
    </source>
</evidence>
<dbReference type="EMBL" id="CAKXAJ010016686">
    <property type="protein sequence ID" value="CAH2216754.1"/>
    <property type="molecule type" value="Genomic_DNA"/>
</dbReference>
<evidence type="ECO:0000313" key="1">
    <source>
        <dbReference type="EMBL" id="CAH2216754.1"/>
    </source>
</evidence>